<reference evidence="8" key="1">
    <citation type="submission" date="2021-06" db="EMBL/GenBank/DDBJ databases">
        <authorList>
            <person name="Hodson N. C."/>
            <person name="Mongue J. A."/>
            <person name="Jaron S. K."/>
        </authorList>
    </citation>
    <scope>NUCLEOTIDE SEQUENCE</scope>
</reference>
<dbReference type="InterPro" id="IPR015917">
    <property type="entry name" value="Pept_C14A"/>
</dbReference>
<dbReference type="PROSITE" id="PS01122">
    <property type="entry name" value="CASPASE_CYS"/>
    <property type="match status" value="1"/>
</dbReference>
<comment type="similarity">
    <text evidence="5">Belongs to the peptidase C14A family.</text>
</comment>
<dbReference type="InterPro" id="IPR002398">
    <property type="entry name" value="Pept_C14"/>
</dbReference>
<dbReference type="EMBL" id="CAJVCH010541188">
    <property type="protein sequence ID" value="CAG7826810.1"/>
    <property type="molecule type" value="Genomic_DNA"/>
</dbReference>
<dbReference type="PROSITE" id="PS50207">
    <property type="entry name" value="CASPASE_P10"/>
    <property type="match status" value="1"/>
</dbReference>
<keyword evidence="9" id="KW-1185">Reference proteome</keyword>
<dbReference type="PROSITE" id="PS01121">
    <property type="entry name" value="CASPASE_HIS"/>
    <property type="match status" value="1"/>
</dbReference>
<evidence type="ECO:0000256" key="4">
    <source>
        <dbReference type="ARBA" id="ARBA00023145"/>
    </source>
</evidence>
<dbReference type="SMART" id="SM00115">
    <property type="entry name" value="CASc"/>
    <property type="match status" value="1"/>
</dbReference>
<evidence type="ECO:0000313" key="8">
    <source>
        <dbReference type="EMBL" id="CAG7826810.1"/>
    </source>
</evidence>
<feature type="domain" description="Caspase family p20" evidence="7">
    <location>
        <begin position="91"/>
        <end position="217"/>
    </location>
</feature>
<dbReference type="GO" id="GO:0043525">
    <property type="term" value="P:positive regulation of neuron apoptotic process"/>
    <property type="evidence" value="ECO:0007669"/>
    <property type="project" value="TreeGrafter"/>
</dbReference>
<dbReference type="PANTHER" id="PTHR10454">
    <property type="entry name" value="CASPASE"/>
    <property type="match status" value="1"/>
</dbReference>
<evidence type="ECO:0000256" key="3">
    <source>
        <dbReference type="ARBA" id="ARBA00022807"/>
    </source>
</evidence>
<dbReference type="InterPro" id="IPR016129">
    <property type="entry name" value="Caspase_his_AS"/>
</dbReference>
<gene>
    <name evidence="8" type="ORF">AFUS01_LOCUS36845</name>
</gene>
<dbReference type="Pfam" id="PF00656">
    <property type="entry name" value="Peptidase_C14"/>
    <property type="match status" value="1"/>
</dbReference>
<keyword evidence="4" id="KW-0865">Zymogen</keyword>
<dbReference type="InterPro" id="IPR002138">
    <property type="entry name" value="Pept_C14_p10"/>
</dbReference>
<sequence length="405" mass="45632">MFLRGLFTKTSRRATLDNSQKRDLNGSEEPGIFRQITVTFVGIGNEGIVDIRRSSSVTHGLIGIMSSRTGSVLPGLPVSKNNRYYNMDHLDRGRVIIFNFEEWDNTKFPGLNPRKGSAKDKNDLAKCFGDLDFDVLSYDNLNSHQFWKEINEVRDDDHSSRDCLVVVIMSHGEKNQIYAQDGTISVNKIWEAFQADKCPTLAGKPKIFIIQACRGHGYDNGTELHNKKYEFNPSPKADDDVTDSAPFSYVIPNAADVFIAFSCPLGQASWRNNMNGTWFIQAVCKVLPEKVYNTDLQTLFTHVAREVALNYETSSNDLTRDKKVQVSSTISTLIRIVKFSPKRVISHSPEIDKITEVFEKVIGNNKHELLLPNTAKFYEEINKCGHVGLVPVPENEYLLTNAVDS</sequence>
<protein>
    <submittedName>
        <fullName evidence="8">Uncharacterized protein</fullName>
    </submittedName>
</protein>
<dbReference type="GO" id="GO:0006915">
    <property type="term" value="P:apoptotic process"/>
    <property type="evidence" value="ECO:0007669"/>
    <property type="project" value="TreeGrafter"/>
</dbReference>
<dbReference type="Proteomes" id="UP000708208">
    <property type="component" value="Unassembled WGS sequence"/>
</dbReference>
<dbReference type="GO" id="GO:0004197">
    <property type="term" value="F:cysteine-type endopeptidase activity"/>
    <property type="evidence" value="ECO:0007669"/>
    <property type="project" value="InterPro"/>
</dbReference>
<evidence type="ECO:0000313" key="9">
    <source>
        <dbReference type="Proteomes" id="UP000708208"/>
    </source>
</evidence>
<proteinExistence type="inferred from homology"/>
<keyword evidence="3" id="KW-0788">Thiol protease</keyword>
<dbReference type="GO" id="GO:0006508">
    <property type="term" value="P:proteolysis"/>
    <property type="evidence" value="ECO:0007669"/>
    <property type="project" value="UniProtKB-KW"/>
</dbReference>
<dbReference type="PANTHER" id="PTHR10454:SF232">
    <property type="entry name" value="AT03047P-RELATED"/>
    <property type="match status" value="1"/>
</dbReference>
<dbReference type="InterPro" id="IPR001309">
    <property type="entry name" value="Pept_C14_p20"/>
</dbReference>
<dbReference type="CDD" id="cd00032">
    <property type="entry name" value="CASc"/>
    <property type="match status" value="1"/>
</dbReference>
<dbReference type="InterPro" id="IPR011600">
    <property type="entry name" value="Pept_C14_caspase"/>
</dbReference>
<dbReference type="GO" id="GO:0005737">
    <property type="term" value="C:cytoplasm"/>
    <property type="evidence" value="ECO:0007669"/>
    <property type="project" value="TreeGrafter"/>
</dbReference>
<evidence type="ECO:0000256" key="5">
    <source>
        <dbReference type="RuleBase" id="RU003971"/>
    </source>
</evidence>
<evidence type="ECO:0000259" key="6">
    <source>
        <dbReference type="PROSITE" id="PS50207"/>
    </source>
</evidence>
<organism evidence="8 9">
    <name type="scientific">Allacma fusca</name>
    <dbReference type="NCBI Taxonomy" id="39272"/>
    <lineage>
        <taxon>Eukaryota</taxon>
        <taxon>Metazoa</taxon>
        <taxon>Ecdysozoa</taxon>
        <taxon>Arthropoda</taxon>
        <taxon>Hexapoda</taxon>
        <taxon>Collembola</taxon>
        <taxon>Symphypleona</taxon>
        <taxon>Sminthuridae</taxon>
        <taxon>Allacma</taxon>
    </lineage>
</organism>
<evidence type="ECO:0000256" key="1">
    <source>
        <dbReference type="ARBA" id="ARBA00022670"/>
    </source>
</evidence>
<name>A0A8J2L819_9HEXA</name>
<evidence type="ECO:0000256" key="2">
    <source>
        <dbReference type="ARBA" id="ARBA00022801"/>
    </source>
</evidence>
<evidence type="ECO:0000259" key="7">
    <source>
        <dbReference type="PROSITE" id="PS50208"/>
    </source>
</evidence>
<accession>A0A8J2L819</accession>
<keyword evidence="2" id="KW-0378">Hydrolase</keyword>
<dbReference type="InterPro" id="IPR033139">
    <property type="entry name" value="Caspase_cys_AS"/>
</dbReference>
<comment type="caution">
    <text evidence="8">The sequence shown here is derived from an EMBL/GenBank/DDBJ whole genome shotgun (WGS) entry which is preliminary data.</text>
</comment>
<keyword evidence="1" id="KW-0645">Protease</keyword>
<dbReference type="PROSITE" id="PS50208">
    <property type="entry name" value="CASPASE_P20"/>
    <property type="match status" value="1"/>
</dbReference>
<dbReference type="AlphaFoldDB" id="A0A8J2L819"/>
<dbReference type="OrthoDB" id="6116485at2759"/>
<feature type="domain" description="Caspase family p10" evidence="6">
    <location>
        <begin position="247"/>
        <end position="341"/>
    </location>
</feature>